<keyword evidence="3" id="KW-1185">Reference proteome</keyword>
<proteinExistence type="predicted"/>
<accession>A0A1N7IRR4</accession>
<reference evidence="3" key="1">
    <citation type="submission" date="2017-01" db="EMBL/GenBank/DDBJ databases">
        <authorList>
            <person name="Varghese N."/>
            <person name="Submissions S."/>
        </authorList>
    </citation>
    <scope>NUCLEOTIDE SEQUENCE [LARGE SCALE GENOMIC DNA]</scope>
    <source>
        <strain evidence="3">DSM 23127</strain>
    </source>
</reference>
<dbReference type="AlphaFoldDB" id="A0A1N7IRR4"/>
<dbReference type="PANTHER" id="PTHR43364:SF1">
    <property type="entry name" value="OXIDOREDUCTASE YDHF"/>
    <property type="match status" value="1"/>
</dbReference>
<dbReference type="PANTHER" id="PTHR43364">
    <property type="entry name" value="NADH-SPECIFIC METHYLGLYOXAL REDUCTASE-RELATED"/>
    <property type="match status" value="1"/>
</dbReference>
<dbReference type="Proteomes" id="UP000187608">
    <property type="component" value="Unassembled WGS sequence"/>
</dbReference>
<evidence type="ECO:0000259" key="1">
    <source>
        <dbReference type="Pfam" id="PF00248"/>
    </source>
</evidence>
<feature type="domain" description="NADP-dependent oxidoreductase" evidence="1">
    <location>
        <begin position="16"/>
        <end position="98"/>
    </location>
</feature>
<dbReference type="Gene3D" id="3.20.20.100">
    <property type="entry name" value="NADP-dependent oxidoreductase domain"/>
    <property type="match status" value="1"/>
</dbReference>
<dbReference type="InterPro" id="IPR023210">
    <property type="entry name" value="NADP_OxRdtase_dom"/>
</dbReference>
<evidence type="ECO:0000313" key="3">
    <source>
        <dbReference type="Proteomes" id="UP000187608"/>
    </source>
</evidence>
<dbReference type="Pfam" id="PF00248">
    <property type="entry name" value="Aldo_ket_red"/>
    <property type="match status" value="1"/>
</dbReference>
<sequence>MQRMNLGTSELNVPQVGLGCMRMSGLSTKEARAMIDKSLDLGIDFFDHADIYGKGESEEVFANAIEPSLREKMILQSKCGIRDGFFDFSKEHIISSVEGGTDARRMV</sequence>
<protein>
    <submittedName>
        <fullName evidence="2">Aldo/keto reductase family protein</fullName>
    </submittedName>
</protein>
<dbReference type="EMBL" id="FTOC01000002">
    <property type="protein sequence ID" value="SIS39783.1"/>
    <property type="molecule type" value="Genomic_DNA"/>
</dbReference>
<gene>
    <name evidence="2" type="ORF">SAMN05421687_10255</name>
</gene>
<name>A0A1N7IRR4_9BACI</name>
<dbReference type="InterPro" id="IPR036812">
    <property type="entry name" value="NAD(P)_OxRdtase_dom_sf"/>
</dbReference>
<evidence type="ECO:0000313" key="2">
    <source>
        <dbReference type="EMBL" id="SIS39783.1"/>
    </source>
</evidence>
<dbReference type="GO" id="GO:0005829">
    <property type="term" value="C:cytosol"/>
    <property type="evidence" value="ECO:0007669"/>
    <property type="project" value="TreeGrafter"/>
</dbReference>
<dbReference type="SUPFAM" id="SSF51430">
    <property type="entry name" value="NAD(P)-linked oxidoreductase"/>
    <property type="match status" value="1"/>
</dbReference>
<dbReference type="STRING" id="570947.SAMN05421687_10255"/>
<dbReference type="InterPro" id="IPR050523">
    <property type="entry name" value="AKR_Detox_Biosynth"/>
</dbReference>
<organism evidence="2 3">
    <name type="scientific">Salimicrobium flavidum</name>
    <dbReference type="NCBI Taxonomy" id="570947"/>
    <lineage>
        <taxon>Bacteria</taxon>
        <taxon>Bacillati</taxon>
        <taxon>Bacillota</taxon>
        <taxon>Bacilli</taxon>
        <taxon>Bacillales</taxon>
        <taxon>Bacillaceae</taxon>
        <taxon>Salimicrobium</taxon>
    </lineage>
</organism>